<dbReference type="GO" id="GO:0016740">
    <property type="term" value="F:transferase activity"/>
    <property type="evidence" value="ECO:0007669"/>
    <property type="project" value="InterPro"/>
</dbReference>
<organism evidence="2 3">
    <name type="scientific">Coemansia aciculifera</name>
    <dbReference type="NCBI Taxonomy" id="417176"/>
    <lineage>
        <taxon>Eukaryota</taxon>
        <taxon>Fungi</taxon>
        <taxon>Fungi incertae sedis</taxon>
        <taxon>Zoopagomycota</taxon>
        <taxon>Kickxellomycotina</taxon>
        <taxon>Kickxellomycetes</taxon>
        <taxon>Kickxellales</taxon>
        <taxon>Kickxellaceae</taxon>
        <taxon>Coemansia</taxon>
    </lineage>
</organism>
<keyword evidence="3" id="KW-1185">Reference proteome</keyword>
<keyword evidence="1" id="KW-0732">Signal</keyword>
<proteinExistence type="predicted"/>
<feature type="chain" id="PRO_5040815590" description="Glycine-rich protein" evidence="1">
    <location>
        <begin position="18"/>
        <end position="98"/>
    </location>
</feature>
<evidence type="ECO:0008006" key="4">
    <source>
        <dbReference type="Google" id="ProtNLM"/>
    </source>
</evidence>
<protein>
    <recommendedName>
        <fullName evidence="4">Glycine-rich protein</fullName>
    </recommendedName>
</protein>
<comment type="caution">
    <text evidence="2">The sequence shown here is derived from an EMBL/GenBank/DDBJ whole genome shotgun (WGS) entry which is preliminary data.</text>
</comment>
<dbReference type="PROSITE" id="PS00101">
    <property type="entry name" value="HEXAPEP_TRANSFERASES"/>
    <property type="match status" value="1"/>
</dbReference>
<reference evidence="2" key="1">
    <citation type="submission" date="2022-07" db="EMBL/GenBank/DDBJ databases">
        <title>Phylogenomic reconstructions and comparative analyses of Kickxellomycotina fungi.</title>
        <authorList>
            <person name="Reynolds N.K."/>
            <person name="Stajich J.E."/>
            <person name="Barry K."/>
            <person name="Grigoriev I.V."/>
            <person name="Crous P."/>
            <person name="Smith M.E."/>
        </authorList>
    </citation>
    <scope>NUCLEOTIDE SEQUENCE</scope>
    <source>
        <strain evidence="2">RSA 476</strain>
    </source>
</reference>
<feature type="signal peptide" evidence="1">
    <location>
        <begin position="1"/>
        <end position="17"/>
    </location>
</feature>
<dbReference type="Proteomes" id="UP001140074">
    <property type="component" value="Unassembled WGS sequence"/>
</dbReference>
<evidence type="ECO:0000313" key="2">
    <source>
        <dbReference type="EMBL" id="KAJ2865316.1"/>
    </source>
</evidence>
<evidence type="ECO:0000313" key="3">
    <source>
        <dbReference type="Proteomes" id="UP001140074"/>
    </source>
</evidence>
<sequence>MRFIIATTAVLAGLVAAEPMAKPEPQPENTHANHGLAKRWSGYNTWGCGCPFYGGFGYGTGVGYGTGIGYGVGVGSGLGLGVGSAIGVGVGVGPGIYY</sequence>
<name>A0A9W8IJN7_9FUNG</name>
<accession>A0A9W8IJN7</accession>
<dbReference type="EMBL" id="JANBUY010000063">
    <property type="protein sequence ID" value="KAJ2865316.1"/>
    <property type="molecule type" value="Genomic_DNA"/>
</dbReference>
<gene>
    <name evidence="2" type="ORF">GGH94_002331</name>
</gene>
<dbReference type="InterPro" id="IPR018357">
    <property type="entry name" value="Hexapep_transf_CS"/>
</dbReference>
<dbReference type="AlphaFoldDB" id="A0A9W8IJN7"/>
<evidence type="ECO:0000256" key="1">
    <source>
        <dbReference type="SAM" id="SignalP"/>
    </source>
</evidence>